<dbReference type="InterPro" id="IPR001296">
    <property type="entry name" value="Glyco_trans_1"/>
</dbReference>
<dbReference type="Gene3D" id="3.40.50.2000">
    <property type="entry name" value="Glycogen Phosphorylase B"/>
    <property type="match status" value="2"/>
</dbReference>
<evidence type="ECO:0000259" key="2">
    <source>
        <dbReference type="Pfam" id="PF00534"/>
    </source>
</evidence>
<reference evidence="3" key="1">
    <citation type="submission" date="2019-02" db="EMBL/GenBank/DDBJ databases">
        <authorList>
            <person name="Li S.-H."/>
        </authorList>
    </citation>
    <scope>NUCLEOTIDE SEQUENCE</scope>
    <source>
        <strain evidence="3">IMCC11814</strain>
    </source>
</reference>
<comment type="caution">
    <text evidence="3">The sequence shown here is derived from an EMBL/GenBank/DDBJ whole genome shotgun (WGS) entry which is preliminary data.</text>
</comment>
<dbReference type="RefSeq" id="WP_279248353.1">
    <property type="nucleotide sequence ID" value="NZ_SHNO01000001.1"/>
</dbReference>
<organism evidence="3 4">
    <name type="scientific">Candidatus Marimicrobium litorale</name>
    <dbReference type="NCBI Taxonomy" id="2518991"/>
    <lineage>
        <taxon>Bacteria</taxon>
        <taxon>Pseudomonadati</taxon>
        <taxon>Pseudomonadota</taxon>
        <taxon>Gammaproteobacteria</taxon>
        <taxon>Cellvibrionales</taxon>
        <taxon>Halieaceae</taxon>
        <taxon>Marimicrobium</taxon>
    </lineage>
</organism>
<protein>
    <submittedName>
        <fullName evidence="3">Glycosyltransferase family 1 protein</fullName>
    </submittedName>
</protein>
<dbReference type="PANTHER" id="PTHR46401">
    <property type="entry name" value="GLYCOSYLTRANSFERASE WBBK-RELATED"/>
    <property type="match status" value="1"/>
</dbReference>
<name>A0ABT3T2X8_9GAMM</name>
<feature type="domain" description="Glycosyl transferase family 1" evidence="2">
    <location>
        <begin position="200"/>
        <end position="366"/>
    </location>
</feature>
<evidence type="ECO:0000313" key="4">
    <source>
        <dbReference type="Proteomes" id="UP001143304"/>
    </source>
</evidence>
<dbReference type="CDD" id="cd03809">
    <property type="entry name" value="GT4_MtfB-like"/>
    <property type="match status" value="1"/>
</dbReference>
<dbReference type="Proteomes" id="UP001143304">
    <property type="component" value="Unassembled WGS sequence"/>
</dbReference>
<dbReference type="EMBL" id="SHNO01000001">
    <property type="protein sequence ID" value="MCX2976611.1"/>
    <property type="molecule type" value="Genomic_DNA"/>
</dbReference>
<gene>
    <name evidence="3" type="ORF">EYC82_04520</name>
</gene>
<dbReference type="Pfam" id="PF00534">
    <property type="entry name" value="Glycos_transf_1"/>
    <property type="match status" value="1"/>
</dbReference>
<evidence type="ECO:0000256" key="1">
    <source>
        <dbReference type="ARBA" id="ARBA00022679"/>
    </source>
</evidence>
<sequence length="399" mass="44559">MKIGIDATCWRNNRGFGRFTRDTLTALFQLDSPHYYYLFTDQPLMELESISNVEVVQVKTSRPTTEAAVADSNRSPVDMLRMSRAVSRYALDAFFFPAVYSWYPVSRRFPTMLTVMDAIAEHYPELIFPGWRSRLLWTLKIKGAIWASDRILTISNAAKEEIIEYIGVNPEAIDVTSCAPNPRFHVIGDKVLIDDAKVRAKLPLDVPFIVFVGGLAPHKNLHGLLDGFERALSQGRVQDLHFALVGDFTGAGFFSNYESLYDRVRCSSMLRERVHFSGYVPDEDLVAIYNSALAAAMPSYSEGFGLPAVEAMACGAPVLSSDRGSLPEVVGDAGLYFDPFDIESISAALIEMVENTSLREQLAHSAVSRAGQFSWERVARLTLQHLEAMHEREKPETSV</sequence>
<evidence type="ECO:0000313" key="3">
    <source>
        <dbReference type="EMBL" id="MCX2976611.1"/>
    </source>
</evidence>
<accession>A0ABT3T2X8</accession>
<dbReference type="SUPFAM" id="SSF53756">
    <property type="entry name" value="UDP-Glycosyltransferase/glycogen phosphorylase"/>
    <property type="match status" value="1"/>
</dbReference>
<dbReference type="PANTHER" id="PTHR46401:SF2">
    <property type="entry name" value="GLYCOSYLTRANSFERASE WBBK-RELATED"/>
    <property type="match status" value="1"/>
</dbReference>
<keyword evidence="1" id="KW-0808">Transferase</keyword>
<keyword evidence="4" id="KW-1185">Reference proteome</keyword>
<proteinExistence type="predicted"/>